<dbReference type="InterPro" id="IPR008929">
    <property type="entry name" value="Chondroitin_lyas"/>
</dbReference>
<dbReference type="SUPFAM" id="SSF48230">
    <property type="entry name" value="Chondroitin AC/alginate lyase"/>
    <property type="match status" value="1"/>
</dbReference>
<evidence type="ECO:0000313" key="2">
    <source>
        <dbReference type="EMBL" id="HAN28240.1"/>
    </source>
</evidence>
<dbReference type="EMBL" id="DMND01000149">
    <property type="protein sequence ID" value="HAN28240.1"/>
    <property type="molecule type" value="Genomic_DNA"/>
</dbReference>
<evidence type="ECO:0000259" key="1">
    <source>
        <dbReference type="Pfam" id="PF16889"/>
    </source>
</evidence>
<accession>A0A3C1KNF8</accession>
<dbReference type="AlphaFoldDB" id="A0A3C1KNF8"/>
<evidence type="ECO:0000313" key="3">
    <source>
        <dbReference type="Proteomes" id="UP000259273"/>
    </source>
</evidence>
<protein>
    <submittedName>
        <fullName evidence="2">Heparinase</fullName>
    </submittedName>
</protein>
<organism evidence="2 3">
    <name type="scientific">Haliea salexigens</name>
    <dbReference type="NCBI Taxonomy" id="287487"/>
    <lineage>
        <taxon>Bacteria</taxon>
        <taxon>Pseudomonadati</taxon>
        <taxon>Pseudomonadota</taxon>
        <taxon>Gammaproteobacteria</taxon>
        <taxon>Cellvibrionales</taxon>
        <taxon>Halieaceae</taxon>
        <taxon>Haliea</taxon>
    </lineage>
</organism>
<name>A0A3C1KNF8_9GAMM</name>
<dbReference type="Proteomes" id="UP000259273">
    <property type="component" value="Unassembled WGS sequence"/>
</dbReference>
<gene>
    <name evidence="2" type="ORF">DCP75_11075</name>
</gene>
<dbReference type="InterPro" id="IPR031680">
    <property type="entry name" value="Hepar_II_III_N"/>
</dbReference>
<comment type="caution">
    <text evidence="2">The sequence shown here is derived from an EMBL/GenBank/DDBJ whole genome shotgun (WGS) entry which is preliminary data.</text>
</comment>
<feature type="domain" description="Heparin-sulfate lyase N-terminal" evidence="1">
    <location>
        <begin position="158"/>
        <end position="283"/>
    </location>
</feature>
<proteinExistence type="predicted"/>
<dbReference type="Gene3D" id="1.50.10.100">
    <property type="entry name" value="Chondroitin AC/alginate lyase"/>
    <property type="match status" value="1"/>
</dbReference>
<feature type="non-terminal residue" evidence="2">
    <location>
        <position position="333"/>
    </location>
</feature>
<dbReference type="Pfam" id="PF16889">
    <property type="entry name" value="Hepar_II_III_N"/>
    <property type="match status" value="1"/>
</dbReference>
<sequence length="333" mass="37245">MNSRRLRRLWWQVRYLRPVQVAQRLHLRMRPSGRLAGVSAPAWCSPPGHWLEPAPLPACWREANVFCLLGSEVAWSAGTVWRDRSLGKKTLMELNACNWLWNTGPEWGTRLMEDWVASQRLPEGPGWHPYMTSQRIVNWIKWGLMAGGLSEVLRGSLAQQLRFLEPRLAFDECDHKLINNAKALLFAGLCLADPRASHWRARGLRLLARYLPRLVLSDGGYAGRSPMYHNALLLDLLDVVNLLRAFREPLPDQLEARVTAALRWSRALCHADSVPALFNDAALDVVPATSRLVAYGRRLGLPEEGSGGEIGSCWLPASGVGRLCAGQALLLAD</sequence>
<reference evidence="2 3" key="1">
    <citation type="journal article" date="2018" name="Nat. Biotechnol.">
        <title>A standardized bacterial taxonomy based on genome phylogeny substantially revises the tree of life.</title>
        <authorList>
            <person name="Parks D.H."/>
            <person name="Chuvochina M."/>
            <person name="Waite D.W."/>
            <person name="Rinke C."/>
            <person name="Skarshewski A."/>
            <person name="Chaumeil P.A."/>
            <person name="Hugenholtz P."/>
        </authorList>
    </citation>
    <scope>NUCLEOTIDE SEQUENCE [LARGE SCALE GENOMIC DNA]</scope>
    <source>
        <strain evidence="2">UBA9158</strain>
    </source>
</reference>